<organism evidence="2 3">
    <name type="scientific">Peronospora belbahrii</name>
    <dbReference type="NCBI Taxonomy" id="622444"/>
    <lineage>
        <taxon>Eukaryota</taxon>
        <taxon>Sar</taxon>
        <taxon>Stramenopiles</taxon>
        <taxon>Oomycota</taxon>
        <taxon>Peronosporomycetes</taxon>
        <taxon>Peronosporales</taxon>
        <taxon>Peronosporaceae</taxon>
        <taxon>Peronospora</taxon>
    </lineage>
</organism>
<keyword evidence="3" id="KW-1185">Reference proteome</keyword>
<evidence type="ECO:0000256" key="1">
    <source>
        <dbReference type="SAM" id="MobiDB-lite"/>
    </source>
</evidence>
<dbReference type="Proteomes" id="UP001158986">
    <property type="component" value="Unassembled WGS sequence"/>
</dbReference>
<protein>
    <submittedName>
        <fullName evidence="2">Uncharacterized protein</fullName>
    </submittedName>
</protein>
<proteinExistence type="predicted"/>
<dbReference type="EMBL" id="CAKLCB010000265">
    <property type="protein sequence ID" value="CAH0518714.1"/>
    <property type="molecule type" value="Genomic_DNA"/>
</dbReference>
<name>A0ABN8D1D6_9STRA</name>
<evidence type="ECO:0000313" key="3">
    <source>
        <dbReference type="Proteomes" id="UP001158986"/>
    </source>
</evidence>
<sequence length="235" mass="26156">MESPSGDEKLLNVCVTKSIETTQSLHSDNTTWNFVQMNMTLLPIACPLPVSISCRAQEGAALVGIKPSTPTQKLHHRLRQHTTNISPRRHDQDCNNVRPLAITSSHQRHVSRGLPPTPRSASGSKRKLSETWHVPATDTSITPLAGSVSTRMRSYSEKLFTPALRRDSKYASDLVSQMPSGCSLLDQNARRFSGCAAKGLYKGKRILELQDEDRRFYPDDRGTALLPSKRSKHQL</sequence>
<comment type="caution">
    <text evidence="2">The sequence shown here is derived from an EMBL/GenBank/DDBJ whole genome shotgun (WGS) entry which is preliminary data.</text>
</comment>
<gene>
    <name evidence="2" type="ORF">PBS001_LOCUS5273</name>
</gene>
<evidence type="ECO:0000313" key="2">
    <source>
        <dbReference type="EMBL" id="CAH0518714.1"/>
    </source>
</evidence>
<reference evidence="2 3" key="1">
    <citation type="submission" date="2021-11" db="EMBL/GenBank/DDBJ databases">
        <authorList>
            <person name="Islam A."/>
            <person name="Islam S."/>
            <person name="Flora M.S."/>
            <person name="Rahman M."/>
            <person name="Ziaur R.M."/>
            <person name="Epstein J.H."/>
            <person name="Hassan M."/>
            <person name="Klassen M."/>
            <person name="Woodard K."/>
            <person name="Webb A."/>
            <person name="Webby R.J."/>
            <person name="El Zowalaty M.E."/>
        </authorList>
    </citation>
    <scope>NUCLEOTIDE SEQUENCE [LARGE SCALE GENOMIC DNA]</scope>
    <source>
        <strain evidence="2">Pbs1</strain>
    </source>
</reference>
<feature type="region of interest" description="Disordered" evidence="1">
    <location>
        <begin position="103"/>
        <end position="129"/>
    </location>
</feature>
<accession>A0ABN8D1D6</accession>